<evidence type="ECO:0000313" key="6">
    <source>
        <dbReference type="EMBL" id="KAK1601810.1"/>
    </source>
</evidence>
<dbReference type="GO" id="GO:0032259">
    <property type="term" value="P:methylation"/>
    <property type="evidence" value="ECO:0007669"/>
    <property type="project" value="UniProtKB-KW"/>
</dbReference>
<dbReference type="PANTHER" id="PTHR11746">
    <property type="entry name" value="O-METHYLTRANSFERASE"/>
    <property type="match status" value="1"/>
</dbReference>
<name>A0AAD8QGC8_LOLMU</name>
<feature type="region of interest" description="Disordered" evidence="4">
    <location>
        <begin position="93"/>
        <end position="119"/>
    </location>
</feature>
<evidence type="ECO:0000256" key="3">
    <source>
        <dbReference type="ARBA" id="ARBA00022691"/>
    </source>
</evidence>
<keyword evidence="3" id="KW-0949">S-adenosyl-L-methionine</keyword>
<evidence type="ECO:0000259" key="5">
    <source>
        <dbReference type="Pfam" id="PF08100"/>
    </source>
</evidence>
<dbReference type="GO" id="GO:0046983">
    <property type="term" value="F:protein dimerization activity"/>
    <property type="evidence" value="ECO:0007669"/>
    <property type="project" value="InterPro"/>
</dbReference>
<evidence type="ECO:0000256" key="2">
    <source>
        <dbReference type="ARBA" id="ARBA00022679"/>
    </source>
</evidence>
<keyword evidence="2" id="KW-0808">Transferase</keyword>
<evidence type="ECO:0000256" key="4">
    <source>
        <dbReference type="SAM" id="MobiDB-lite"/>
    </source>
</evidence>
<proteinExistence type="predicted"/>
<dbReference type="Pfam" id="PF08100">
    <property type="entry name" value="Dimerisation"/>
    <property type="match status" value="1"/>
</dbReference>
<gene>
    <name evidence="6" type="ORF">QYE76_048281</name>
</gene>
<dbReference type="InterPro" id="IPR016461">
    <property type="entry name" value="COMT-like"/>
</dbReference>
<evidence type="ECO:0000313" key="7">
    <source>
        <dbReference type="Proteomes" id="UP001231189"/>
    </source>
</evidence>
<dbReference type="InterPro" id="IPR036390">
    <property type="entry name" value="WH_DNA-bd_sf"/>
</dbReference>
<dbReference type="FunFam" id="1.10.10.10:FF:000357">
    <property type="entry name" value="Caffeic acid 3-O-methyltransferase"/>
    <property type="match status" value="1"/>
</dbReference>
<sequence length="119" mass="12419">MGSSAVGMVPTADDESALQLALAPVLPMTLKNVIELGMLEILVGAGGKMLSASEVAAQLPTSANPDAPAMVNRMLRLLASYNVVSRWWKARTACSPADTAPRRCASGSPPTRTASPWAR</sequence>
<comment type="caution">
    <text evidence="6">The sequence shown here is derived from an EMBL/GenBank/DDBJ whole genome shotgun (WGS) entry which is preliminary data.</text>
</comment>
<reference evidence="6" key="1">
    <citation type="submission" date="2023-07" db="EMBL/GenBank/DDBJ databases">
        <title>A chromosome-level genome assembly of Lolium multiflorum.</title>
        <authorList>
            <person name="Chen Y."/>
            <person name="Copetti D."/>
            <person name="Kolliker R."/>
            <person name="Studer B."/>
        </authorList>
    </citation>
    <scope>NUCLEOTIDE SEQUENCE</scope>
    <source>
        <strain evidence="6">02402/16</strain>
        <tissue evidence="6">Leaf</tissue>
    </source>
</reference>
<dbReference type="AlphaFoldDB" id="A0AAD8QGC8"/>
<keyword evidence="1" id="KW-0489">Methyltransferase</keyword>
<evidence type="ECO:0000256" key="1">
    <source>
        <dbReference type="ARBA" id="ARBA00022603"/>
    </source>
</evidence>
<protein>
    <recommendedName>
        <fullName evidence="5">O-methyltransferase dimerisation domain-containing protein</fullName>
    </recommendedName>
</protein>
<dbReference type="SUPFAM" id="SSF46785">
    <property type="entry name" value="Winged helix' DNA-binding domain"/>
    <property type="match status" value="1"/>
</dbReference>
<dbReference type="Proteomes" id="UP001231189">
    <property type="component" value="Unassembled WGS sequence"/>
</dbReference>
<accession>A0AAD8QGC8</accession>
<keyword evidence="7" id="KW-1185">Reference proteome</keyword>
<feature type="domain" description="O-methyltransferase dimerisation" evidence="5">
    <location>
        <begin position="19"/>
        <end position="86"/>
    </location>
</feature>
<organism evidence="6 7">
    <name type="scientific">Lolium multiflorum</name>
    <name type="common">Italian ryegrass</name>
    <name type="synonym">Lolium perenne subsp. multiflorum</name>
    <dbReference type="NCBI Taxonomy" id="4521"/>
    <lineage>
        <taxon>Eukaryota</taxon>
        <taxon>Viridiplantae</taxon>
        <taxon>Streptophyta</taxon>
        <taxon>Embryophyta</taxon>
        <taxon>Tracheophyta</taxon>
        <taxon>Spermatophyta</taxon>
        <taxon>Magnoliopsida</taxon>
        <taxon>Liliopsida</taxon>
        <taxon>Poales</taxon>
        <taxon>Poaceae</taxon>
        <taxon>BOP clade</taxon>
        <taxon>Pooideae</taxon>
        <taxon>Poodae</taxon>
        <taxon>Poeae</taxon>
        <taxon>Poeae Chloroplast Group 2 (Poeae type)</taxon>
        <taxon>Loliodinae</taxon>
        <taxon>Loliinae</taxon>
        <taxon>Lolium</taxon>
    </lineage>
</organism>
<dbReference type="GO" id="GO:0008168">
    <property type="term" value="F:methyltransferase activity"/>
    <property type="evidence" value="ECO:0007669"/>
    <property type="project" value="UniProtKB-KW"/>
</dbReference>
<dbReference type="InterPro" id="IPR036388">
    <property type="entry name" value="WH-like_DNA-bd_sf"/>
</dbReference>
<feature type="compositionally biased region" description="Polar residues" evidence="4">
    <location>
        <begin position="108"/>
        <end position="119"/>
    </location>
</feature>
<dbReference type="EMBL" id="JAUUTY010000344">
    <property type="protein sequence ID" value="KAK1601810.1"/>
    <property type="molecule type" value="Genomic_DNA"/>
</dbReference>
<dbReference type="InterPro" id="IPR012967">
    <property type="entry name" value="COMT_dimerisation"/>
</dbReference>
<dbReference type="Gene3D" id="1.10.10.10">
    <property type="entry name" value="Winged helix-like DNA-binding domain superfamily/Winged helix DNA-binding domain"/>
    <property type="match status" value="1"/>
</dbReference>